<dbReference type="EMBL" id="BAYX01000002">
    <property type="protein sequence ID" value="GAJ91686.1"/>
    <property type="molecule type" value="Genomic_DNA"/>
</dbReference>
<proteinExistence type="predicted"/>
<dbReference type="Gene3D" id="2.40.50.90">
    <property type="match status" value="1"/>
</dbReference>
<organism evidence="1 2">
    <name type="scientific">Rhizobium rhizogenes NBRC 13257</name>
    <dbReference type="NCBI Taxonomy" id="1220581"/>
    <lineage>
        <taxon>Bacteria</taxon>
        <taxon>Pseudomonadati</taxon>
        <taxon>Pseudomonadota</taxon>
        <taxon>Alphaproteobacteria</taxon>
        <taxon>Hyphomicrobiales</taxon>
        <taxon>Rhizobiaceae</taxon>
        <taxon>Rhizobium/Agrobacterium group</taxon>
        <taxon>Rhizobium</taxon>
    </lineage>
</organism>
<dbReference type="SUPFAM" id="SSF50199">
    <property type="entry name" value="Staphylococcal nuclease"/>
    <property type="match status" value="1"/>
</dbReference>
<evidence type="ECO:0000313" key="2">
    <source>
        <dbReference type="Proteomes" id="UP000026941"/>
    </source>
</evidence>
<sequence>MWLWGVVGLAAVAGIFAYEHRREMPTLLANAGATGARHVSQVTEAVQAAPTPAVRPKVRTAVVVPERPDTTMPVPPNAIPVSLPMERAAPVLATAPVHENGGRFGLCGSATGANCVVDGSTFWQNGVRIRLADIDVPDIAPSHCAGEQQKGTAAKLRLQALLNDGTFALSGSARGEDQHGGKFRIAMRAGRSIGDQLVSEGLARRWTGQTPSWCS</sequence>
<name>A0AA87Q391_RHIRH</name>
<evidence type="ECO:0000313" key="1">
    <source>
        <dbReference type="EMBL" id="GAJ91686.1"/>
    </source>
</evidence>
<dbReference type="AlphaFoldDB" id="A0AA87Q391"/>
<protein>
    <recommendedName>
        <fullName evidence="3">Nuclease</fullName>
    </recommendedName>
</protein>
<comment type="caution">
    <text evidence="1">The sequence shown here is derived from an EMBL/GenBank/DDBJ whole genome shotgun (WGS) entry which is preliminary data.</text>
</comment>
<dbReference type="InterPro" id="IPR035437">
    <property type="entry name" value="SNase_OB-fold_sf"/>
</dbReference>
<reference evidence="1 2" key="1">
    <citation type="submission" date="2014-05" db="EMBL/GenBank/DDBJ databases">
        <title>Whole genome shotgun sequence of Rhizobium rhizogenes NBRC 13257.</title>
        <authorList>
            <person name="Katano-Makiyama Y."/>
            <person name="Hosoyama A."/>
            <person name="Hashimoto M."/>
            <person name="Hosoyama Y."/>
            <person name="Noguchi M."/>
            <person name="Tsuchikane K."/>
            <person name="Kimura A."/>
            <person name="Ohji S."/>
            <person name="Ichikawa N."/>
            <person name="Yamazoe A."/>
            <person name="Fujita N."/>
        </authorList>
    </citation>
    <scope>NUCLEOTIDE SEQUENCE [LARGE SCALE GENOMIC DNA]</scope>
    <source>
        <strain evidence="1 2">NBRC 13257</strain>
    </source>
</reference>
<evidence type="ECO:0008006" key="3">
    <source>
        <dbReference type="Google" id="ProtNLM"/>
    </source>
</evidence>
<dbReference type="Proteomes" id="UP000026941">
    <property type="component" value="Unassembled WGS sequence"/>
</dbReference>
<accession>A0AA87Q391</accession>
<gene>
    <name evidence="1" type="ORF">RRH01S_02_03540</name>
</gene>